<accession>A0A1D4PKB2</accession>
<proteinExistence type="predicted"/>
<dbReference type="Proteomes" id="UP000095768">
    <property type="component" value="Unassembled WGS sequence"/>
</dbReference>
<evidence type="ECO:0000313" key="1">
    <source>
        <dbReference type="EMBL" id="SCT23386.1"/>
    </source>
</evidence>
<dbReference type="OrthoDB" id="4954833at2"/>
<dbReference type="InterPro" id="IPR011235">
    <property type="entry name" value="MepB-like"/>
</dbReference>
<dbReference type="RefSeq" id="WP_069996158.1">
    <property type="nucleotide sequence ID" value="NZ_FMPG01000012.1"/>
</dbReference>
<dbReference type="Gene3D" id="3.40.1350.140">
    <property type="entry name" value="MepB-like"/>
    <property type="match status" value="1"/>
</dbReference>
<reference evidence="1 3" key="2">
    <citation type="submission" date="2016-09" db="EMBL/GenBank/DDBJ databases">
        <authorList>
            <consortium name="Pathogen Informatics"/>
            <person name="Sun Q."/>
            <person name="Inoue M."/>
        </authorList>
    </citation>
    <scope>NUCLEOTIDE SEQUENCE [LARGE SCALE GENOMIC DNA]</scope>
    <source>
        <strain evidence="1 3">82C</strain>
    </source>
</reference>
<dbReference type="PIRSF" id="PIRSF032285">
    <property type="entry name" value="UCP032285"/>
    <property type="match status" value="1"/>
</dbReference>
<protein>
    <submittedName>
        <fullName evidence="2">MepB family protein</fullName>
    </submittedName>
</protein>
<name>A0A1D4PKB2_9STAP</name>
<organism evidence="2 4">
    <name type="scientific">Staphylococcus caeli</name>
    <dbReference type="NCBI Taxonomy" id="2201815"/>
    <lineage>
        <taxon>Bacteria</taxon>
        <taxon>Bacillati</taxon>
        <taxon>Bacillota</taxon>
        <taxon>Bacilli</taxon>
        <taxon>Bacillales</taxon>
        <taxon>Staphylococcaceae</taxon>
        <taxon>Staphylococcus</taxon>
    </lineage>
</organism>
<gene>
    <name evidence="2" type="ORF">SAMEA2297795_02199</name>
    <name evidence="1" type="ORF">SAMEA2297796_01982</name>
</gene>
<evidence type="ECO:0000313" key="3">
    <source>
        <dbReference type="Proteomes" id="UP000095412"/>
    </source>
</evidence>
<dbReference type="Proteomes" id="UP000095412">
    <property type="component" value="Unassembled WGS sequence"/>
</dbReference>
<keyword evidence="3" id="KW-1185">Reference proteome</keyword>
<dbReference type="EMBL" id="FMPG01000012">
    <property type="protein sequence ID" value="SCT30541.1"/>
    <property type="molecule type" value="Genomic_DNA"/>
</dbReference>
<evidence type="ECO:0000313" key="2">
    <source>
        <dbReference type="EMBL" id="SCT30541.1"/>
    </source>
</evidence>
<dbReference type="AlphaFoldDB" id="A0A1D4PKB2"/>
<dbReference type="InterPro" id="IPR038231">
    <property type="entry name" value="MepB-like_sf"/>
</dbReference>
<sequence length="163" mass="19325">MCQSLAFIKSILQFQNTSDLKNVKYETYNSEYESACFQINDITFRSRLAKKTPNKKGYFVVFWTKDENNKNRPFTYEECPDKLIVSIIDDRHKGLFIFSKSILKAQKLLQTEHSKGKMAIRVYPTWETELNQTAKKSQKWQTDYFIDLSLETDQQLLKQLLEK</sequence>
<reference evidence="2 4" key="1">
    <citation type="submission" date="2016-09" db="EMBL/GenBank/DDBJ databases">
        <authorList>
            <consortium name="Pathogen Informatics"/>
        </authorList>
    </citation>
    <scope>NUCLEOTIDE SEQUENCE [LARGE SCALE GENOMIC DNA]</scope>
    <source>
        <strain evidence="2 4">82B</strain>
    </source>
</reference>
<dbReference type="EMBL" id="FMPI01000016">
    <property type="protein sequence ID" value="SCT23386.1"/>
    <property type="molecule type" value="Genomic_DNA"/>
</dbReference>
<evidence type="ECO:0000313" key="4">
    <source>
        <dbReference type="Proteomes" id="UP000095768"/>
    </source>
</evidence>
<dbReference type="Pfam" id="PF08877">
    <property type="entry name" value="MepB-like"/>
    <property type="match status" value="1"/>
</dbReference>